<dbReference type="InterPro" id="IPR007466">
    <property type="entry name" value="Peptidyl-Arg-deiminase_porph"/>
</dbReference>
<evidence type="ECO:0008006" key="5">
    <source>
        <dbReference type="Google" id="ProtNLM"/>
    </source>
</evidence>
<keyword evidence="1" id="KW-0378">Hydrolase</keyword>
<dbReference type="Proteomes" id="UP000042958">
    <property type="component" value="Unassembled WGS sequence"/>
</dbReference>
<evidence type="ECO:0000313" key="4">
    <source>
        <dbReference type="Proteomes" id="UP000042958"/>
    </source>
</evidence>
<proteinExistence type="predicted"/>
<feature type="signal peptide" evidence="2">
    <location>
        <begin position="1"/>
        <end position="20"/>
    </location>
</feature>
<dbReference type="PANTHER" id="PTHR31377">
    <property type="entry name" value="AGMATINE DEIMINASE-RELATED"/>
    <property type="match status" value="1"/>
</dbReference>
<dbReference type="SUPFAM" id="SSF55909">
    <property type="entry name" value="Pentein"/>
    <property type="match status" value="1"/>
</dbReference>
<keyword evidence="4" id="KW-1185">Reference proteome</keyword>
<dbReference type="GO" id="GO:0004668">
    <property type="term" value="F:protein-arginine deiminase activity"/>
    <property type="evidence" value="ECO:0007669"/>
    <property type="project" value="InterPro"/>
</dbReference>
<dbReference type="GO" id="GO:0047632">
    <property type="term" value="F:agmatine deiminase activity"/>
    <property type="evidence" value="ECO:0007669"/>
    <property type="project" value="TreeGrafter"/>
</dbReference>
<protein>
    <recommendedName>
        <fullName evidence="5">Agmatine deiminase</fullName>
    </recommendedName>
</protein>
<dbReference type="Gene3D" id="3.75.10.10">
    <property type="entry name" value="L-arginine/glycine Amidinotransferase, Chain A"/>
    <property type="match status" value="1"/>
</dbReference>
<evidence type="ECO:0000313" key="3">
    <source>
        <dbReference type="EMBL" id="CEJ57021.1"/>
    </source>
</evidence>
<dbReference type="PANTHER" id="PTHR31377:SF0">
    <property type="entry name" value="AGMATINE DEIMINASE-RELATED"/>
    <property type="match status" value="1"/>
</dbReference>
<gene>
    <name evidence="3" type="ORF">PMG11_05729</name>
</gene>
<reference evidence="4" key="1">
    <citation type="journal article" date="2015" name="Genome Announc.">
        <title>Draft genome sequence of the fungus Penicillium brasilianum MG11.</title>
        <authorList>
            <person name="Horn F."/>
            <person name="Linde J."/>
            <person name="Mattern D.J."/>
            <person name="Walther G."/>
            <person name="Guthke R."/>
            <person name="Brakhage A.A."/>
            <person name="Valiante V."/>
        </authorList>
    </citation>
    <scope>NUCLEOTIDE SEQUENCE [LARGE SCALE GENOMIC DNA]</scope>
    <source>
        <strain evidence="4">MG11</strain>
    </source>
</reference>
<name>A0A0F7TME1_PENBI</name>
<dbReference type="AlphaFoldDB" id="A0A0F7TME1"/>
<dbReference type="OrthoDB" id="544103at2759"/>
<dbReference type="Pfam" id="PF04371">
    <property type="entry name" value="PAD_porph"/>
    <property type="match status" value="1"/>
</dbReference>
<accession>A0A0F7TME1</accession>
<feature type="chain" id="PRO_5002522505" description="Agmatine deiminase" evidence="2">
    <location>
        <begin position="21"/>
        <end position="373"/>
    </location>
</feature>
<organism evidence="3 4">
    <name type="scientific">Penicillium brasilianum</name>
    <dbReference type="NCBI Taxonomy" id="104259"/>
    <lineage>
        <taxon>Eukaryota</taxon>
        <taxon>Fungi</taxon>
        <taxon>Dikarya</taxon>
        <taxon>Ascomycota</taxon>
        <taxon>Pezizomycotina</taxon>
        <taxon>Eurotiomycetes</taxon>
        <taxon>Eurotiomycetidae</taxon>
        <taxon>Eurotiales</taxon>
        <taxon>Aspergillaceae</taxon>
        <taxon>Penicillium</taxon>
    </lineage>
</organism>
<dbReference type="GO" id="GO:0009446">
    <property type="term" value="P:putrescine biosynthetic process"/>
    <property type="evidence" value="ECO:0007669"/>
    <property type="project" value="InterPro"/>
</dbReference>
<evidence type="ECO:0000256" key="2">
    <source>
        <dbReference type="SAM" id="SignalP"/>
    </source>
</evidence>
<dbReference type="STRING" id="104259.A0A0F7TME1"/>
<keyword evidence="2" id="KW-0732">Signal</keyword>
<sequence length="373" mass="41686">MAAKLFFVAILQLQAFFASAMHRPAEWDRHDEVIMAWPSIENDAYADKGGGRDLADATRDISAIAEAVAEFEQVTLLVTPDRLHESKKRFQHNKNEIFIQPVHDYPKLDLWMRDMAPTFVFDGCHLAGVDYNFNGWGNKFPVNASESLASQVCDNMDLTRVSTWLVTEGGSLETDGEGTLLITDSSIINENRNPGRSQQQIEGELRRTLGVTKIIWLPGVKGGDITDGHVDGLARFIAPGKVVISRPNNLDDTNFSQVFKDAHSILSNTIDAHDRRLEVIEMVEADLYSLGLDRRTLKDIESEKEDYPSLSYVNWLLVNGGVIFPQFGDKKADAAALSIIRDLYRDRRVKTVRLDQLPFLGGGIHCSTQEVPA</sequence>
<evidence type="ECO:0000256" key="1">
    <source>
        <dbReference type="ARBA" id="ARBA00022801"/>
    </source>
</evidence>
<dbReference type="EMBL" id="CDHK01000005">
    <property type="protein sequence ID" value="CEJ57021.1"/>
    <property type="molecule type" value="Genomic_DNA"/>
</dbReference>